<feature type="domain" description="NB-ARC" evidence="7">
    <location>
        <begin position="165"/>
        <end position="325"/>
    </location>
</feature>
<dbReference type="Pfam" id="PF00931">
    <property type="entry name" value="NB-ARC"/>
    <property type="match status" value="1"/>
</dbReference>
<dbReference type="PANTHER" id="PTHR33463">
    <property type="entry name" value="NB-ARC DOMAIN-CONTAINING PROTEIN-RELATED"/>
    <property type="match status" value="1"/>
</dbReference>
<dbReference type="PRINTS" id="PR00364">
    <property type="entry name" value="DISEASERSIST"/>
</dbReference>
<evidence type="ECO:0000256" key="1">
    <source>
        <dbReference type="ARBA" id="ARBA00008894"/>
    </source>
</evidence>
<accession>A0A2K1Y041</accession>
<dbReference type="PANTHER" id="PTHR33463:SF198">
    <property type="entry name" value="RPP4C3"/>
    <property type="match status" value="1"/>
</dbReference>
<reference evidence="9" key="2">
    <citation type="submission" date="2017-07" db="EMBL/GenBank/DDBJ databases">
        <title>WGS assembly of Populus trichocarpa.</title>
        <authorList>
            <person name="Tuskan G."/>
            <person name="Difazio S."/>
            <person name="Jansson S."/>
            <person name="Bohlmann J."/>
            <person name="Grigoriev I."/>
            <person name="Hellsten U."/>
            <person name="Putnam N."/>
            <person name="Ralph S."/>
            <person name="Rombauts S."/>
            <person name="Salamov A."/>
            <person name="Schein J."/>
            <person name="Sterck L."/>
            <person name="Aerts A."/>
            <person name="Bhalerao R."/>
            <person name="Bhalerao R."/>
            <person name="Blaudez D."/>
            <person name="Boerjan W."/>
            <person name="Brun A."/>
            <person name="Brunner A."/>
            <person name="Busov V."/>
            <person name="Campbell M."/>
            <person name="Carlson J."/>
            <person name="Chalot M."/>
            <person name="Chapman J."/>
            <person name="Chen G."/>
            <person name="Cooper D."/>
            <person name="Coutinho P."/>
            <person name="Couturier J."/>
            <person name="Covert S."/>
            <person name="Cronk Q."/>
            <person name="Cunningham R."/>
            <person name="Davis J."/>
            <person name="Degroeve S."/>
            <person name="Dejardin A."/>
            <person name="Depamphilis C."/>
            <person name="Detter J."/>
            <person name="Dirks B."/>
            <person name="Dubchak I."/>
            <person name="Duplessis S."/>
            <person name="Ehlting J."/>
            <person name="Ellis B."/>
            <person name="Gendler K."/>
            <person name="Goodstein D."/>
            <person name="Gribskov M."/>
            <person name="Grimwood J."/>
            <person name="Groover A."/>
            <person name="Gunter L."/>
            <person name="Hamberger B."/>
            <person name="Heinze B."/>
            <person name="Helariutta Y."/>
            <person name="Henrissat B."/>
            <person name="Holligan D."/>
            <person name="Holt R."/>
            <person name="Huang W."/>
            <person name="Islam-Faridi N."/>
            <person name="Jones S."/>
            <person name="Jones-Rhoades M."/>
            <person name="Jorgensen R."/>
            <person name="Joshi C."/>
            <person name="Kangasjarvi J."/>
            <person name="Karlsson J."/>
            <person name="Kelleher C."/>
            <person name="Kirkpatrick R."/>
            <person name="Kirst M."/>
            <person name="Kohler A."/>
            <person name="Kalluri U."/>
            <person name="Larimer F."/>
            <person name="Leebens-Mack J."/>
            <person name="Leple J."/>
            <person name="Locascio P."/>
            <person name="Lou Y."/>
            <person name="Lucas S."/>
            <person name="Martin F."/>
            <person name="Montanini B."/>
            <person name="Napoli C."/>
            <person name="Nelson D."/>
            <person name="Nelson C."/>
            <person name="Nieminen K."/>
            <person name="Nilsson O."/>
            <person name="Pereda V."/>
            <person name="Peter G."/>
            <person name="Philippe R."/>
            <person name="Pilate G."/>
            <person name="Poliakov A."/>
            <person name="Razumovskaya J."/>
            <person name="Richardson P."/>
            <person name="Rinaldi C."/>
            <person name="Ritland K."/>
            <person name="Rouze P."/>
            <person name="Ryaboy D."/>
            <person name="Schmutz J."/>
            <person name="Schrader J."/>
            <person name="Segerman B."/>
            <person name="Shin H."/>
            <person name="Siddiqui A."/>
            <person name="Sterky F."/>
            <person name="Terry A."/>
            <person name="Tsai C."/>
            <person name="Uberbacher E."/>
            <person name="Unneberg P."/>
            <person name="Vahala J."/>
            <person name="Wall K."/>
            <person name="Wessler S."/>
            <person name="Yang G."/>
            <person name="Yin T."/>
            <person name="Douglas C."/>
            <person name="Marra M."/>
            <person name="Sandberg G."/>
            <person name="Van De Peer Y."/>
            <person name="Rokhsar D."/>
        </authorList>
    </citation>
    <scope>NUCLEOTIDE SEQUENCE</scope>
    <source>
        <strain evidence="9">Nisqually-1</strain>
    </source>
</reference>
<dbReference type="InterPro" id="IPR027417">
    <property type="entry name" value="P-loop_NTPase"/>
</dbReference>
<dbReference type="Gene3D" id="1.10.8.430">
    <property type="entry name" value="Helical domain of apoptotic protease-activating factors"/>
    <property type="match status" value="1"/>
</dbReference>
<dbReference type="SUPFAM" id="SSF52058">
    <property type="entry name" value="L domain-like"/>
    <property type="match status" value="1"/>
</dbReference>
<sequence length="2547" mass="289807">MAVDIILSVVSPIVELAIGSFKIHISNAFYCKSNLRHLKEEVDKLKNARERLQHLVDEDRRKGKVIQDDVAKWLLEVDGITEKVERELAQDEGGVKKKCFMGLCPNFKTRYQFGKKAEEKLATVKAKLEEQRSFGSISYHAAPSGVEVMSGKGYQAMQSRIPVFNEIMNALKAADVNIVGVYGMGGVGKTTLVKEVSKQAIEDKLFDKMVIASVTRNPDIMKIQGQIADQLGLTFNEESEWGRAGRLRERLKQEKKILVVLDDLWKRLDLEAIGISFKDEQNECKMLLTSREFDVLSSEMEVEKNFSISGLKEDEAWELFKKTAGGNVESPDVQSIALKIATKCAGLPLAIVTVAKALKDKRLSEWKDALRELKRPSPRNFTGVQAEVYSAIELSYKHLGSEELKAIFLLSSRMGYNASIQDLLKYSMGSGLFSDVATIEEVRDKVNSLLHKLKTSSLLLDGDTSKQFSIHDVVRDVAISIAFRDHNVFLRSDEVELKWQYKDSLESHAEIWLHGNSFGFPEDLQYPLLKVLNMNSEDSSLEVPENIFRGTQKLKVLGLTNLSFPAPHSSLHFLKNLRSLCLHQSSLGEIAIIGELKKLEILSFVKSNIKHLPKEIGQLTKLKLLDLSDCSELEVISPNVISNLSLLEELFVGNSFHHWDIEGHNNASLIELEHLSHLTNLDVHMLDSHVMSMDLFSRKLERFRIFIGDVWDWDGAYETLRTLKLKLNESTDHLKHGVLMLLKRTEDLYLLEMKGIKNVICELDSEGFPQLKYLHLHNSPDIQYIIDTMKGVPANILPFPMLESLFLYNLVSLEKIYHGTLKTPSFGKLQKLEVKHCNKLKNLFSFSIARGLLLLQSINITCCRNLEEIVVEESEEFDNKNEEINLMEFTQVRSLSLKYLPNLRNFCSKEKASCLYQTQSKSRTTGMDFGEIILEDEPHAPMQLFDEKFVFPNLEDLKLHSINIERLWHGQLPAITVSIQNLQRLVVKKCGSLKYIFSSSMVKSLVQLKHLAIHDCMSVEEIIVTEELDEEERTSKMVFLKLEHIELLSLPKLKHFCIGSHIECPLLKRLVIDWCHDFQTFVSEFSSTNLTTRNGAREANLEENFYNAMQPLFDEKVVFPCLAEIQISHIDKIWHNQLAAGSFCELRSMSISDCDKLVNIFPSILLTRFQRLEMLEISHCHSLETIFELQGLGGEEIQAFNVFQLQDLDLYNLPKLKHIWNKDPQGRLIFQNLHSVRVGKCSALKNLFPVSIARDLPQLEKLEIKECGVEEIVANAEGDETAPCFDFPHLTSLTLEKIPEFRNFYPGKHSWECPILKSLEVSGCGNVKLFGSESHTSQEIQRGSQQDQIQQPLFFVEKVISTLEELSLSGENPTTSIIWRCQLPEKYYSAVKLLRLHYFQEESDTIPFGFIQILCNLETLYVTRSSFKRLFSYEGLTDVNQRQRMLGRLRNFKIISSVGDMRHMWKDNDQLVQFLQNLGTLEVISCHSLVNLAPSSASFENLTILDVRCCFGLLNLITSSTAKSLVQLVKLTVRSCKKVMEIVAKERDETEDEIIFSKLEYLELVKLESLTSFCPGNHTFKFPSLKEIVVRQCPKMRIFSPRVVSTPKLQGVCFAKNKVCWQGNLNNTIQQLYTEMVGFGNIWELKLSDFPQLKERWHDQLPFNFCRILANLTVDDCAFVSNAIPSNLLQFMNNLRHLYVRNCDSLEEVFDLEGLNAEEGHAQLLPNLKELQLIDLPRLRDICSRDPQGILDFKNLKSLKVHNCSSLRDLFTPSTASGLVQLNKIEIRNCAMMEKIITEERVEEAATYRIIFPVLKVIVLESLHSMTSIYSGTGILGIPSLEEIGIDNCPNLKTFISSFLSEHVPISVNKGQGYRLYERDHDISTAPSLNHKVAFPNMKKLRVEWNDVMEVIQNGQFRVEYFYKLEGVTLMRFPCDNVDFPSHFLQRFINLKNLVVRDASFEEIVLYEGKDDEENHIRVLAQLKKLELSKLPKLMHLSKEGSQTCKIFQNLESLRVLECGMLKILIPSALSFQCLTTLEVSNCHGLINLMTSSTAKYLVQLTSLSVTECKMIEEIIVSEENEVANEIIFQKLEHLRIRSLPSLTSFHSGKCAFTFPSLEEVFLIECPKMKFFSEGIISTPELETVLLTEEDDEGYWEEDLNSTVQKLFVEMGDGAAQSELLSIPKQPTLAREAKADGNAPSAVSERRASEDLHLTGTSEARKDISPVFETLLRNKQNRIKGVLLEPKIAQLASRYQDFHAASNDKDSRQGQSSSTPMDSKAQISLQEQTDSQATDHGETSLANAIPTISVQQSYRVLVSPATSVEQVSMLTSTSLTNRTSSQELTFSTASSSNASSGSLKSCGVSFEIYRCSIDLLKELLMKSPAEVATSADRLLLLSGLKNLKNCPFLNYQQQKIIQLYVENFDTLVTSHPFDEQKIDWTSSIKSSIEDHKRRLAELDISDEDITSKISRLKAEKDALNKRLQEIQEEEDHIRRNKESLHAQRIIRNGRLEIQIGALLEAQRHKRETEGRASHVNENWAKFRSLFA</sequence>
<dbReference type="Gene3D" id="3.80.10.10">
    <property type="entry name" value="Ribonuclease Inhibitor"/>
    <property type="match status" value="5"/>
</dbReference>
<feature type="domain" description="Disease resistance protein At4g27190-like leucine-rich repeats" evidence="8">
    <location>
        <begin position="811"/>
        <end position="913"/>
    </location>
</feature>
<name>A0A2K1Y041_POPTR</name>
<dbReference type="EMBL" id="CM009302">
    <property type="protein sequence ID" value="PNT06390.1"/>
    <property type="molecule type" value="Genomic_DNA"/>
</dbReference>
<evidence type="ECO:0000256" key="5">
    <source>
        <dbReference type="SAM" id="Coils"/>
    </source>
</evidence>
<keyword evidence="3" id="KW-0611">Plant defense</keyword>
<evidence type="ECO:0000256" key="4">
    <source>
        <dbReference type="ARBA" id="ARBA00022840"/>
    </source>
</evidence>
<feature type="coiled-coil region" evidence="5">
    <location>
        <begin position="35"/>
        <end position="62"/>
    </location>
</feature>
<dbReference type="InterPro" id="IPR002182">
    <property type="entry name" value="NB-ARC"/>
</dbReference>
<dbReference type="GO" id="GO:0005524">
    <property type="term" value="F:ATP binding"/>
    <property type="evidence" value="ECO:0007669"/>
    <property type="project" value="UniProtKB-KW"/>
</dbReference>
<dbReference type="InParanoid" id="A0A2K1Y041"/>
<evidence type="ECO:0000259" key="8">
    <source>
        <dbReference type="Pfam" id="PF23247"/>
    </source>
</evidence>
<dbReference type="InterPro" id="IPR050905">
    <property type="entry name" value="Plant_NBS-LRR"/>
</dbReference>
<dbReference type="EMBL" id="CM009302">
    <property type="protein sequence ID" value="RQO98912.1"/>
    <property type="molecule type" value="Genomic_DNA"/>
</dbReference>
<protein>
    <submittedName>
        <fullName evidence="9">Uncharacterized protein</fullName>
    </submittedName>
</protein>
<feature type="domain" description="Disease resistance protein At4g27190-like leucine-rich repeats" evidence="8">
    <location>
        <begin position="1363"/>
        <end position="1496"/>
    </location>
</feature>
<feature type="domain" description="Disease resistance protein At4g27190-like leucine-rich repeats" evidence="8">
    <location>
        <begin position="953"/>
        <end position="1083"/>
    </location>
</feature>
<evidence type="ECO:0000256" key="6">
    <source>
        <dbReference type="SAM" id="MobiDB-lite"/>
    </source>
</evidence>
<keyword evidence="5" id="KW-0175">Coiled coil</keyword>
<feature type="compositionally biased region" description="Basic and acidic residues" evidence="6">
    <location>
        <begin position="2204"/>
        <end position="2218"/>
    </location>
</feature>
<evidence type="ECO:0000313" key="9">
    <source>
        <dbReference type="EMBL" id="PNT06390.1"/>
    </source>
</evidence>
<dbReference type="InterPro" id="IPR042197">
    <property type="entry name" value="Apaf_helical"/>
</dbReference>
<feature type="region of interest" description="Disordered" evidence="6">
    <location>
        <begin position="2260"/>
        <end position="2297"/>
    </location>
</feature>
<dbReference type="GO" id="GO:0006952">
    <property type="term" value="P:defense response"/>
    <property type="evidence" value="ECO:0007669"/>
    <property type="project" value="UniProtKB-KW"/>
</dbReference>
<evidence type="ECO:0000256" key="3">
    <source>
        <dbReference type="ARBA" id="ARBA00022821"/>
    </source>
</evidence>
<dbReference type="Proteomes" id="UP000006729">
    <property type="component" value="Chromosome 13"/>
</dbReference>
<evidence type="ECO:0000256" key="2">
    <source>
        <dbReference type="ARBA" id="ARBA00022741"/>
    </source>
</evidence>
<evidence type="ECO:0000313" key="10">
    <source>
        <dbReference type="Proteomes" id="UP000006729"/>
    </source>
</evidence>
<dbReference type="GO" id="GO:0043531">
    <property type="term" value="F:ADP binding"/>
    <property type="evidence" value="ECO:0007669"/>
    <property type="project" value="InterPro"/>
</dbReference>
<dbReference type="InterPro" id="IPR057135">
    <property type="entry name" value="At4g27190-like_LRR"/>
</dbReference>
<dbReference type="FunFam" id="3.40.50.300:FF:001091">
    <property type="entry name" value="Probable disease resistance protein At1g61300"/>
    <property type="match status" value="1"/>
</dbReference>
<dbReference type="InterPro" id="IPR032675">
    <property type="entry name" value="LRR_dom_sf"/>
</dbReference>
<feature type="domain" description="Disease resistance protein At4g27190-like leucine-rich repeats" evidence="8">
    <location>
        <begin position="2030"/>
        <end position="2130"/>
    </location>
</feature>
<feature type="domain" description="Disease resistance protein At4g27190-like leucine-rich repeats" evidence="8">
    <location>
        <begin position="1642"/>
        <end position="1791"/>
    </location>
</feature>
<organism evidence="9 10">
    <name type="scientific">Populus trichocarpa</name>
    <name type="common">Western balsam poplar</name>
    <name type="synonym">Populus balsamifera subsp. trichocarpa</name>
    <dbReference type="NCBI Taxonomy" id="3694"/>
    <lineage>
        <taxon>Eukaryota</taxon>
        <taxon>Viridiplantae</taxon>
        <taxon>Streptophyta</taxon>
        <taxon>Embryophyta</taxon>
        <taxon>Tracheophyta</taxon>
        <taxon>Spermatophyta</taxon>
        <taxon>Magnoliopsida</taxon>
        <taxon>eudicotyledons</taxon>
        <taxon>Gunneridae</taxon>
        <taxon>Pentapetalae</taxon>
        <taxon>rosids</taxon>
        <taxon>fabids</taxon>
        <taxon>Malpighiales</taxon>
        <taxon>Salicaceae</taxon>
        <taxon>Saliceae</taxon>
        <taxon>Populus</taxon>
    </lineage>
</organism>
<feature type="compositionally biased region" description="Polar residues" evidence="6">
    <location>
        <begin position="2269"/>
        <end position="2292"/>
    </location>
</feature>
<dbReference type="SUPFAM" id="SSF52047">
    <property type="entry name" value="RNI-like"/>
    <property type="match status" value="4"/>
</dbReference>
<dbReference type="Gene3D" id="3.40.50.300">
    <property type="entry name" value="P-loop containing nucleotide triphosphate hydrolases"/>
    <property type="match status" value="1"/>
</dbReference>
<evidence type="ECO:0000259" key="7">
    <source>
        <dbReference type="Pfam" id="PF00931"/>
    </source>
</evidence>
<dbReference type="Pfam" id="PF23247">
    <property type="entry name" value="LRR_RPS2"/>
    <property type="match status" value="7"/>
</dbReference>
<keyword evidence="4" id="KW-0067">ATP-binding</keyword>
<dbReference type="SUPFAM" id="SSF52540">
    <property type="entry name" value="P-loop containing nucleoside triphosphate hydrolases"/>
    <property type="match status" value="1"/>
</dbReference>
<feature type="region of interest" description="Disordered" evidence="6">
    <location>
        <begin position="2192"/>
        <end position="2218"/>
    </location>
</feature>
<proteinExistence type="inferred from homology"/>
<keyword evidence="2" id="KW-0547">Nucleotide-binding</keyword>
<feature type="coiled-coil region" evidence="5">
    <location>
        <begin position="2462"/>
        <end position="2503"/>
    </location>
</feature>
<comment type="similarity">
    <text evidence="1">Belongs to the disease resistance NB-LRR family.</text>
</comment>
<reference evidence="9 10" key="1">
    <citation type="journal article" date="2006" name="Science">
        <title>The genome of black cottonwood, Populus trichocarpa (Torr. &amp; Gray).</title>
        <authorList>
            <person name="Tuskan G.A."/>
            <person name="Difazio S."/>
            <person name="Jansson S."/>
            <person name="Bohlmann J."/>
            <person name="Grigoriev I."/>
            <person name="Hellsten U."/>
            <person name="Putnam N."/>
            <person name="Ralph S."/>
            <person name="Rombauts S."/>
            <person name="Salamov A."/>
            <person name="Schein J."/>
            <person name="Sterck L."/>
            <person name="Aerts A."/>
            <person name="Bhalerao R.R."/>
            <person name="Bhalerao R.P."/>
            <person name="Blaudez D."/>
            <person name="Boerjan W."/>
            <person name="Brun A."/>
            <person name="Brunner A."/>
            <person name="Busov V."/>
            <person name="Campbell M."/>
            <person name="Carlson J."/>
            <person name="Chalot M."/>
            <person name="Chapman J."/>
            <person name="Chen G.L."/>
            <person name="Cooper D."/>
            <person name="Coutinho P.M."/>
            <person name="Couturier J."/>
            <person name="Covert S."/>
            <person name="Cronk Q."/>
            <person name="Cunningham R."/>
            <person name="Davis J."/>
            <person name="Degroeve S."/>
            <person name="Dejardin A."/>
            <person name="Depamphilis C."/>
            <person name="Detter J."/>
            <person name="Dirks B."/>
            <person name="Dubchak I."/>
            <person name="Duplessis S."/>
            <person name="Ehlting J."/>
            <person name="Ellis B."/>
            <person name="Gendler K."/>
            <person name="Goodstein D."/>
            <person name="Gribskov M."/>
            <person name="Grimwood J."/>
            <person name="Groover A."/>
            <person name="Gunter L."/>
            <person name="Hamberger B."/>
            <person name="Heinze B."/>
            <person name="Helariutta Y."/>
            <person name="Henrissat B."/>
            <person name="Holligan D."/>
            <person name="Holt R."/>
            <person name="Huang W."/>
            <person name="Islam-Faridi N."/>
            <person name="Jones S."/>
            <person name="Jones-Rhoades M."/>
            <person name="Jorgensen R."/>
            <person name="Joshi C."/>
            <person name="Kangasjarvi J."/>
            <person name="Karlsson J."/>
            <person name="Kelleher C."/>
            <person name="Kirkpatrick R."/>
            <person name="Kirst M."/>
            <person name="Kohler A."/>
            <person name="Kalluri U."/>
            <person name="Larimer F."/>
            <person name="Leebens-Mack J."/>
            <person name="Leple J.C."/>
            <person name="Locascio P."/>
            <person name="Lou Y."/>
            <person name="Lucas S."/>
            <person name="Martin F."/>
            <person name="Montanini B."/>
            <person name="Napoli C."/>
            <person name="Nelson D.R."/>
            <person name="Nelson C."/>
            <person name="Nieminen K."/>
            <person name="Nilsson O."/>
            <person name="Pereda V."/>
            <person name="Peter G."/>
            <person name="Philippe R."/>
            <person name="Pilate G."/>
            <person name="Poliakov A."/>
            <person name="Razumovskaya J."/>
            <person name="Richardson P."/>
            <person name="Rinaldi C."/>
            <person name="Ritland K."/>
            <person name="Rouze P."/>
            <person name="Ryaboy D."/>
            <person name="Schmutz J."/>
            <person name="Schrader J."/>
            <person name="Segerman B."/>
            <person name="Shin H."/>
            <person name="Siddiqui A."/>
            <person name="Sterky F."/>
            <person name="Terry A."/>
            <person name="Tsai C.J."/>
            <person name="Uberbacher E."/>
            <person name="Unneberg P."/>
            <person name="Vahala J."/>
            <person name="Wall K."/>
            <person name="Wessler S."/>
            <person name="Yang G."/>
            <person name="Yin T."/>
            <person name="Douglas C."/>
            <person name="Marra M."/>
            <person name="Sandberg G."/>
            <person name="Van de Peer Y."/>
            <person name="Rokhsar D."/>
        </authorList>
    </citation>
    <scope>NUCLEOTIDE SEQUENCE [LARGE SCALE GENOMIC DNA]</scope>
    <source>
        <strain evidence="10">cv. Nisqually</strain>
        <strain evidence="9">Nisqually-1</strain>
    </source>
</reference>
<dbReference type="ExpressionAtlas" id="A0A2K1Y041">
    <property type="expression patterns" value="baseline and differential"/>
</dbReference>
<feature type="domain" description="Disease resistance protein At4g27190-like leucine-rich repeats" evidence="8">
    <location>
        <begin position="1128"/>
        <end position="1268"/>
    </location>
</feature>
<feature type="domain" description="Disease resistance protein At4g27190-like leucine-rich repeats" evidence="8">
    <location>
        <begin position="1898"/>
        <end position="2029"/>
    </location>
</feature>
<gene>
    <name evidence="9" type="ORF">POPTR_013G027300</name>
</gene>
<keyword evidence="10" id="KW-1185">Reference proteome</keyword>